<organism evidence="3 4">
    <name type="scientific">Echinicola arenosa</name>
    <dbReference type="NCBI Taxonomy" id="2774144"/>
    <lineage>
        <taxon>Bacteria</taxon>
        <taxon>Pseudomonadati</taxon>
        <taxon>Bacteroidota</taxon>
        <taxon>Cytophagia</taxon>
        <taxon>Cytophagales</taxon>
        <taxon>Cyclobacteriaceae</taxon>
        <taxon>Echinicola</taxon>
    </lineage>
</organism>
<feature type="domain" description="DUF306" evidence="2">
    <location>
        <begin position="26"/>
        <end position="130"/>
    </location>
</feature>
<gene>
    <name evidence="3" type="ORF">IFO69_12845</name>
</gene>
<dbReference type="EMBL" id="JACYTQ010000004">
    <property type="protein sequence ID" value="MBD8489636.1"/>
    <property type="molecule type" value="Genomic_DNA"/>
</dbReference>
<feature type="chain" id="PRO_5046541803" evidence="1">
    <location>
        <begin position="22"/>
        <end position="134"/>
    </location>
</feature>
<dbReference type="RefSeq" id="WP_192010528.1">
    <property type="nucleotide sequence ID" value="NZ_JACYTQ010000004.1"/>
</dbReference>
<reference evidence="3 4" key="1">
    <citation type="submission" date="2020-09" db="EMBL/GenBank/DDBJ databases">
        <title>Echinicola sp. CAU 1574 isolated from sand of Sido Beach.</title>
        <authorList>
            <person name="Kim W."/>
        </authorList>
    </citation>
    <scope>NUCLEOTIDE SEQUENCE [LARGE SCALE GENOMIC DNA]</scope>
    <source>
        <strain evidence="3 4">CAU 1574</strain>
    </source>
</reference>
<accession>A0ABR9AMV6</accession>
<dbReference type="InterPro" id="IPR038670">
    <property type="entry name" value="HslJ-like_sf"/>
</dbReference>
<protein>
    <submittedName>
        <fullName evidence="3">META domain-containing protein</fullName>
    </submittedName>
</protein>
<keyword evidence="1" id="KW-0732">Signal</keyword>
<evidence type="ECO:0000256" key="1">
    <source>
        <dbReference type="SAM" id="SignalP"/>
    </source>
</evidence>
<proteinExistence type="predicted"/>
<dbReference type="PROSITE" id="PS51257">
    <property type="entry name" value="PROKAR_LIPOPROTEIN"/>
    <property type="match status" value="1"/>
</dbReference>
<feature type="signal peptide" evidence="1">
    <location>
        <begin position="1"/>
        <end position="21"/>
    </location>
</feature>
<evidence type="ECO:0000259" key="2">
    <source>
        <dbReference type="Pfam" id="PF03724"/>
    </source>
</evidence>
<dbReference type="InterPro" id="IPR005184">
    <property type="entry name" value="DUF306_Meta_HslJ"/>
</dbReference>
<comment type="caution">
    <text evidence="3">The sequence shown here is derived from an EMBL/GenBank/DDBJ whole genome shotgun (WGS) entry which is preliminary data.</text>
</comment>
<dbReference type="Pfam" id="PF03724">
    <property type="entry name" value="META"/>
    <property type="match status" value="1"/>
</dbReference>
<keyword evidence="4" id="KW-1185">Reference proteome</keyword>
<name>A0ABR9AMV6_9BACT</name>
<dbReference type="Proteomes" id="UP000647133">
    <property type="component" value="Unassembled WGS sequence"/>
</dbReference>
<evidence type="ECO:0000313" key="4">
    <source>
        <dbReference type="Proteomes" id="UP000647133"/>
    </source>
</evidence>
<dbReference type="Gene3D" id="2.40.128.270">
    <property type="match status" value="1"/>
</dbReference>
<evidence type="ECO:0000313" key="3">
    <source>
        <dbReference type="EMBL" id="MBD8489636.1"/>
    </source>
</evidence>
<sequence>MKLFNALMGMALISLSLFSCGEPEDIGKYDWKVRSINGAPATKEQLAKLTLEFGEGQEVSGQAPCDQFRGKAVYNKDKVKFSTLYTDTQACEGKIIQNAYLSSLENSEKYTTTADRMVFYDGDGNITVEFQQIN</sequence>